<keyword evidence="2" id="KW-1185">Reference proteome</keyword>
<proteinExistence type="predicted"/>
<protein>
    <submittedName>
        <fullName evidence="1">Uncharacterized protein</fullName>
    </submittedName>
</protein>
<accession>X6N6E4</accession>
<name>X6N6E4_RETFI</name>
<organism evidence="1 2">
    <name type="scientific">Reticulomyxa filosa</name>
    <dbReference type="NCBI Taxonomy" id="46433"/>
    <lineage>
        <taxon>Eukaryota</taxon>
        <taxon>Sar</taxon>
        <taxon>Rhizaria</taxon>
        <taxon>Retaria</taxon>
        <taxon>Foraminifera</taxon>
        <taxon>Monothalamids</taxon>
        <taxon>Reticulomyxidae</taxon>
        <taxon>Reticulomyxa</taxon>
    </lineage>
</organism>
<sequence length="274" mass="32017">MFAITEGDMNALQWLLEYCKEGIDWTYYSGERTYFHAIIDYFHRNTKGLKQLFYIVDQKDLATQFQMKDAVSKGKPPFMVCLDRNVSEDVIIRLLQSIKDINWKVVEPKIQRSHLHQICISCLKNEKQALQIIELLPDKAFEIQINMQDKVFVTKNNTKMIDETLIEKTNALDGRLSCCSTKSSHIGIVQQKKDIIDWSLKDQSDMTYFHFITRYYHHDLDTIKALCEQVIPKNQLKSQSESRDKVFLLKGKTPLDYAQDNEAPVEVLNWLKGI</sequence>
<dbReference type="AlphaFoldDB" id="X6N6E4"/>
<evidence type="ECO:0000313" key="1">
    <source>
        <dbReference type="EMBL" id="ETO21493.1"/>
    </source>
</evidence>
<comment type="caution">
    <text evidence="1">The sequence shown here is derived from an EMBL/GenBank/DDBJ whole genome shotgun (WGS) entry which is preliminary data.</text>
</comment>
<dbReference type="EMBL" id="ASPP01011569">
    <property type="protein sequence ID" value="ETO21493.1"/>
    <property type="molecule type" value="Genomic_DNA"/>
</dbReference>
<reference evidence="1 2" key="1">
    <citation type="journal article" date="2013" name="Curr. Biol.">
        <title>The Genome of the Foraminiferan Reticulomyxa filosa.</title>
        <authorList>
            <person name="Glockner G."/>
            <person name="Hulsmann N."/>
            <person name="Schleicher M."/>
            <person name="Noegel A.A."/>
            <person name="Eichinger L."/>
            <person name="Gallinger C."/>
            <person name="Pawlowski J."/>
            <person name="Sierra R."/>
            <person name="Euteneuer U."/>
            <person name="Pillet L."/>
            <person name="Moustafa A."/>
            <person name="Platzer M."/>
            <person name="Groth M."/>
            <person name="Szafranski K."/>
            <person name="Schliwa M."/>
        </authorList>
    </citation>
    <scope>NUCLEOTIDE SEQUENCE [LARGE SCALE GENOMIC DNA]</scope>
</reference>
<evidence type="ECO:0000313" key="2">
    <source>
        <dbReference type="Proteomes" id="UP000023152"/>
    </source>
</evidence>
<dbReference type="Proteomes" id="UP000023152">
    <property type="component" value="Unassembled WGS sequence"/>
</dbReference>
<gene>
    <name evidence="1" type="ORF">RFI_15711</name>
</gene>